<name>A0A7H9B1M2_ZYGMR</name>
<dbReference type="EMBL" id="CP058607">
    <property type="protein sequence ID" value="QLG72555.1"/>
    <property type="molecule type" value="Genomic_DNA"/>
</dbReference>
<dbReference type="AlphaFoldDB" id="A0A7H9B1M2"/>
<dbReference type="GO" id="GO:0097196">
    <property type="term" value="C:Shu complex"/>
    <property type="evidence" value="ECO:0007669"/>
    <property type="project" value="InterPro"/>
</dbReference>
<gene>
    <name evidence="1" type="ORF">HG535_0D02630</name>
</gene>
<dbReference type="RefSeq" id="XP_037144283.1">
    <property type="nucleotide sequence ID" value="XM_037288388.1"/>
</dbReference>
<dbReference type="OrthoDB" id="4067310at2759"/>
<dbReference type="InterPro" id="IPR027417">
    <property type="entry name" value="P-loop_NTPase"/>
</dbReference>
<dbReference type="Gene3D" id="3.40.50.300">
    <property type="entry name" value="P-loop containing nucleotide triphosphate hydrolases"/>
    <property type="match status" value="1"/>
</dbReference>
<proteinExistence type="predicted"/>
<keyword evidence="2" id="KW-1185">Reference proteome</keyword>
<dbReference type="InterPro" id="IPR031783">
    <property type="entry name" value="Csm2"/>
</dbReference>
<evidence type="ECO:0000313" key="1">
    <source>
        <dbReference type="EMBL" id="QLG72555.1"/>
    </source>
</evidence>
<protein>
    <submittedName>
        <fullName evidence="1">Uncharacterized protein</fullName>
    </submittedName>
</protein>
<evidence type="ECO:0000313" key="2">
    <source>
        <dbReference type="Proteomes" id="UP000509704"/>
    </source>
</evidence>
<dbReference type="GeneID" id="59236279"/>
<dbReference type="Proteomes" id="UP000509704">
    <property type="component" value="Chromosome 4"/>
</dbReference>
<dbReference type="KEGG" id="zmk:HG535_0D02630"/>
<accession>A0A7H9B1M2</accession>
<reference evidence="1 2" key="1">
    <citation type="submission" date="2020-07" db="EMBL/GenBank/DDBJ databases">
        <title>The yeast mating-type switching endonuclease HO is a domesticated member of an unorthodox homing genetic element family.</title>
        <authorList>
            <person name="Coughlan A.Y."/>
            <person name="Lombardi L."/>
            <person name="Braun-Galleani S."/>
            <person name="Martos A.R."/>
            <person name="Galeote V."/>
            <person name="Bigey F."/>
            <person name="Dequin S."/>
            <person name="Byrne K.P."/>
            <person name="Wolfe K.H."/>
        </authorList>
    </citation>
    <scope>NUCLEOTIDE SEQUENCE [LARGE SCALE GENOMIC DNA]</scope>
    <source>
        <strain evidence="1 2">NRRL Y-6702</strain>
    </source>
</reference>
<dbReference type="Pfam" id="PF16834">
    <property type="entry name" value="CSM2"/>
    <property type="match status" value="1"/>
</dbReference>
<dbReference type="GO" id="GO:0000725">
    <property type="term" value="P:recombinational repair"/>
    <property type="evidence" value="ECO:0007669"/>
    <property type="project" value="InterPro"/>
</dbReference>
<organism evidence="1 2">
    <name type="scientific">Zygotorulaspora mrakii</name>
    <name type="common">Zygosaccharomyces mrakii</name>
    <dbReference type="NCBI Taxonomy" id="42260"/>
    <lineage>
        <taxon>Eukaryota</taxon>
        <taxon>Fungi</taxon>
        <taxon>Dikarya</taxon>
        <taxon>Ascomycota</taxon>
        <taxon>Saccharomycotina</taxon>
        <taxon>Saccharomycetes</taxon>
        <taxon>Saccharomycetales</taxon>
        <taxon>Saccharomycetaceae</taxon>
        <taxon>Zygotorulaspora</taxon>
    </lineage>
</organism>
<dbReference type="GO" id="GO:0005634">
    <property type="term" value="C:nucleus"/>
    <property type="evidence" value="ECO:0007669"/>
    <property type="project" value="InterPro"/>
</dbReference>
<sequence>MAFLNYTEAKLLSVWLSPSPHNIVETIRKKFATNGGVDATVNSTVYFLDAINDFPLKEFQNTIPLDNKVVYDNIRISTCLDLQEMMQTVTKIMQQLTMNVLQKQNSNQESHKPVEILLLINGLNVMFQNTQIKETAPIALLRLRDILLKLRFTANNPQSDGSNLKAAVIFPEEEIIKFSSNQGGEINNNNKRAKRGISNDGNTLAQYIAKFYADAVI</sequence>